<name>A0ABV9UP09_9ACTN</name>
<dbReference type="GO" id="GO:0016301">
    <property type="term" value="F:kinase activity"/>
    <property type="evidence" value="ECO:0007669"/>
    <property type="project" value="UniProtKB-KW"/>
</dbReference>
<evidence type="ECO:0000256" key="3">
    <source>
        <dbReference type="ARBA" id="ARBA00023012"/>
    </source>
</evidence>
<evidence type="ECO:0000256" key="1">
    <source>
        <dbReference type="ARBA" id="ARBA00022679"/>
    </source>
</evidence>
<sequence length="803" mass="85233">MRTDAVGRSRGRPAGAKSAGAQPADRDPAVRGAGRALPRRTAIAITAGVLLGFFVIDGSHVWAEHRTVWHAVAAVLGFAAIMGLQLVHSFPGFILRLGRYRYATWVLQGLLAYLPIIAFGAAWGGMTEFFAASAVLVFPAALGWPLFGCAVAGELALFEHFGFDAGDFVYGGIEAVLIPLVVIGLSRMSDMIDRLHASREELSRLAVAGERLRFARDLHEVLGLSLSAISLKCELAYRLLADASQEAARAYEEVGEVLRTSRKALADVRSVSRGYRQMSLSDEANAAVPMLSAAGIDTTVRHRCGDLPASVDTVLAAVLGEGLTNMLRHSKAARCVISTECGGGVAVLVLGNDGVGRGRTTEPEPGGGLATLDSRLKELGGTLTHGADGRGWFRLRAVVPLRQDAEAPTSRRRGPATGDRSRAARPGRTDMMPRAAGAITLAVLVGYFLSYSAEGWSYEPYARGLPTVELCLLGCLALQLAESFHRRFAWGPRWSGPVRYGALGAQALLQFVPFLVFGKAWAGIPGFLAGSALLALPAVAGWPVLVLVTVASDAAQYAVGVSTQDVIYETAYTPICAVVVFGLTRMAQLATELHRSRAEIARLAVTTERLRFARDLHDLLGFSLSAITLKCELVRRLAQAEPVQARHELTEVLGIVREALADVRTMAGGSRRMCLSTEAEHAMAMLAGAGIHATVRLDCGELPGDVETVLATLVREGLTNMLRHSSPECCEITAERTAGAVRLTLVNDGAGLKGDPSLASRMGGGSGIGNLTTRVEAVNGRLTAGPRPDGRFELRAEVELLAA</sequence>
<keyword evidence="5" id="KW-0812">Transmembrane</keyword>
<dbReference type="Pfam" id="PF07730">
    <property type="entry name" value="HisKA_3"/>
    <property type="match status" value="2"/>
</dbReference>
<dbReference type="InterPro" id="IPR050482">
    <property type="entry name" value="Sensor_HK_TwoCompSys"/>
</dbReference>
<organism evidence="7 8">
    <name type="scientific">Streptomyces mauvecolor</name>
    <dbReference type="NCBI Taxonomy" id="58345"/>
    <lineage>
        <taxon>Bacteria</taxon>
        <taxon>Bacillati</taxon>
        <taxon>Actinomycetota</taxon>
        <taxon>Actinomycetes</taxon>
        <taxon>Kitasatosporales</taxon>
        <taxon>Streptomycetaceae</taxon>
        <taxon>Streptomyces</taxon>
    </lineage>
</organism>
<keyword evidence="3" id="KW-0902">Two-component regulatory system</keyword>
<evidence type="ECO:0000259" key="6">
    <source>
        <dbReference type="Pfam" id="PF07730"/>
    </source>
</evidence>
<dbReference type="PANTHER" id="PTHR24421">
    <property type="entry name" value="NITRATE/NITRITE SENSOR PROTEIN NARX-RELATED"/>
    <property type="match status" value="1"/>
</dbReference>
<dbReference type="Proteomes" id="UP001595834">
    <property type="component" value="Unassembled WGS sequence"/>
</dbReference>
<dbReference type="SUPFAM" id="SSF55874">
    <property type="entry name" value="ATPase domain of HSP90 chaperone/DNA topoisomerase II/histidine kinase"/>
    <property type="match status" value="1"/>
</dbReference>
<feature type="transmembrane region" description="Helical" evidence="5">
    <location>
        <begin position="68"/>
        <end position="90"/>
    </location>
</feature>
<dbReference type="PANTHER" id="PTHR24421:SF63">
    <property type="entry name" value="SENSOR HISTIDINE KINASE DESK"/>
    <property type="match status" value="1"/>
</dbReference>
<evidence type="ECO:0000313" key="7">
    <source>
        <dbReference type="EMBL" id="MFC4957421.1"/>
    </source>
</evidence>
<feature type="transmembrane region" description="Helical" evidence="5">
    <location>
        <begin position="102"/>
        <end position="123"/>
    </location>
</feature>
<keyword evidence="1" id="KW-0808">Transferase</keyword>
<feature type="region of interest" description="Disordered" evidence="4">
    <location>
        <begin position="1"/>
        <end position="31"/>
    </location>
</feature>
<evidence type="ECO:0000256" key="4">
    <source>
        <dbReference type="SAM" id="MobiDB-lite"/>
    </source>
</evidence>
<evidence type="ECO:0000313" key="8">
    <source>
        <dbReference type="Proteomes" id="UP001595834"/>
    </source>
</evidence>
<keyword evidence="5" id="KW-0472">Membrane</keyword>
<dbReference type="InterPro" id="IPR011712">
    <property type="entry name" value="Sig_transdc_His_kin_sub3_dim/P"/>
</dbReference>
<feature type="region of interest" description="Disordered" evidence="4">
    <location>
        <begin position="404"/>
        <end position="429"/>
    </location>
</feature>
<dbReference type="EMBL" id="JBHSIZ010000016">
    <property type="protein sequence ID" value="MFC4957421.1"/>
    <property type="molecule type" value="Genomic_DNA"/>
</dbReference>
<accession>A0ABV9UP09</accession>
<dbReference type="Gene3D" id="1.20.5.1930">
    <property type="match status" value="2"/>
</dbReference>
<feature type="domain" description="Signal transduction histidine kinase subgroup 3 dimerisation and phosphoacceptor" evidence="6">
    <location>
        <begin position="608"/>
        <end position="671"/>
    </location>
</feature>
<evidence type="ECO:0000256" key="5">
    <source>
        <dbReference type="SAM" id="Phobius"/>
    </source>
</evidence>
<keyword evidence="5" id="KW-1133">Transmembrane helix</keyword>
<dbReference type="InterPro" id="IPR036890">
    <property type="entry name" value="HATPase_C_sf"/>
</dbReference>
<keyword evidence="8" id="KW-1185">Reference proteome</keyword>
<dbReference type="RefSeq" id="WP_344377299.1">
    <property type="nucleotide sequence ID" value="NZ_BAAASQ010000018.1"/>
</dbReference>
<gene>
    <name evidence="7" type="ORF">ACFPFX_14110</name>
</gene>
<proteinExistence type="predicted"/>
<protein>
    <submittedName>
        <fullName evidence="7">Sensor histidine kinase</fullName>
    </submittedName>
</protein>
<feature type="domain" description="Signal transduction histidine kinase subgroup 3 dimerisation and phosphoacceptor" evidence="6">
    <location>
        <begin position="210"/>
        <end position="279"/>
    </location>
</feature>
<dbReference type="CDD" id="cd16917">
    <property type="entry name" value="HATPase_UhpB-NarQ-NarX-like"/>
    <property type="match status" value="2"/>
</dbReference>
<evidence type="ECO:0000256" key="2">
    <source>
        <dbReference type="ARBA" id="ARBA00022777"/>
    </source>
</evidence>
<dbReference type="Gene3D" id="3.30.565.10">
    <property type="entry name" value="Histidine kinase-like ATPase, C-terminal domain"/>
    <property type="match status" value="2"/>
</dbReference>
<feature type="transmembrane region" description="Helical" evidence="5">
    <location>
        <begin position="41"/>
        <end position="62"/>
    </location>
</feature>
<reference evidence="8" key="1">
    <citation type="journal article" date="2019" name="Int. J. Syst. Evol. Microbiol.">
        <title>The Global Catalogue of Microorganisms (GCM) 10K type strain sequencing project: providing services to taxonomists for standard genome sequencing and annotation.</title>
        <authorList>
            <consortium name="The Broad Institute Genomics Platform"/>
            <consortium name="The Broad Institute Genome Sequencing Center for Infectious Disease"/>
            <person name="Wu L."/>
            <person name="Ma J."/>
        </authorList>
    </citation>
    <scope>NUCLEOTIDE SEQUENCE [LARGE SCALE GENOMIC DNA]</scope>
    <source>
        <strain evidence="8">CCM 7224</strain>
    </source>
</reference>
<comment type="caution">
    <text evidence="7">The sequence shown here is derived from an EMBL/GenBank/DDBJ whole genome shotgun (WGS) entry which is preliminary data.</text>
</comment>
<keyword evidence="2 7" id="KW-0418">Kinase</keyword>
<feature type="transmembrane region" description="Helical" evidence="5">
    <location>
        <begin position="129"/>
        <end position="152"/>
    </location>
</feature>